<name>A0A931AB95_9ACTN</name>
<dbReference type="SUPFAM" id="SSF56322">
    <property type="entry name" value="ADC synthase"/>
    <property type="match status" value="1"/>
</dbReference>
<protein>
    <submittedName>
        <fullName evidence="1">Uncharacterized protein</fullName>
    </submittedName>
</protein>
<dbReference type="Proteomes" id="UP000605361">
    <property type="component" value="Unassembled WGS sequence"/>
</dbReference>
<accession>A0A931AB95</accession>
<dbReference type="RefSeq" id="WP_195898710.1">
    <property type="nucleotide sequence ID" value="NZ_JADOGI010000101.1"/>
</dbReference>
<proteinExistence type="predicted"/>
<comment type="caution">
    <text evidence="1">The sequence shown here is derived from an EMBL/GenBank/DDBJ whole genome shotgun (WGS) entry which is preliminary data.</text>
</comment>
<gene>
    <name evidence="1" type="ORF">ITP53_29395</name>
</gene>
<reference evidence="1" key="1">
    <citation type="submission" date="2020-11" db="EMBL/GenBank/DDBJ databases">
        <title>Whole-genome analyses of Nonomuraea sp. K274.</title>
        <authorList>
            <person name="Veyisoglu A."/>
        </authorList>
    </citation>
    <scope>NUCLEOTIDE SEQUENCE</scope>
    <source>
        <strain evidence="1">K274</strain>
    </source>
</reference>
<organism evidence="1 2">
    <name type="scientific">Nonomuraea cypriaca</name>
    <dbReference type="NCBI Taxonomy" id="1187855"/>
    <lineage>
        <taxon>Bacteria</taxon>
        <taxon>Bacillati</taxon>
        <taxon>Actinomycetota</taxon>
        <taxon>Actinomycetes</taxon>
        <taxon>Streptosporangiales</taxon>
        <taxon>Streptosporangiaceae</taxon>
        <taxon>Nonomuraea</taxon>
    </lineage>
</organism>
<evidence type="ECO:0000313" key="2">
    <source>
        <dbReference type="Proteomes" id="UP000605361"/>
    </source>
</evidence>
<dbReference type="Gene3D" id="3.60.120.10">
    <property type="entry name" value="Anthranilate synthase"/>
    <property type="match status" value="1"/>
</dbReference>
<dbReference type="EMBL" id="JADOGI010000101">
    <property type="protein sequence ID" value="MBF8189777.1"/>
    <property type="molecule type" value="Genomic_DNA"/>
</dbReference>
<dbReference type="InterPro" id="IPR005801">
    <property type="entry name" value="ADC_synthase"/>
</dbReference>
<evidence type="ECO:0000313" key="1">
    <source>
        <dbReference type="EMBL" id="MBF8189777.1"/>
    </source>
</evidence>
<keyword evidence="2" id="KW-1185">Reference proteome</keyword>
<sequence length="58" mass="6115">MDTSVTIRTLVASPGRLEFGVGAVTALSDLDEKFEEPPVPATALSSVIGREFPESGHE</sequence>
<dbReference type="AlphaFoldDB" id="A0A931AB95"/>